<comment type="caution">
    <text evidence="2">The sequence shown here is derived from an EMBL/GenBank/DDBJ whole genome shotgun (WGS) entry which is preliminary data.</text>
</comment>
<reference evidence="3" key="1">
    <citation type="submission" date="2018-04" db="EMBL/GenBank/DDBJ databases">
        <authorList>
            <person name="Cornet L."/>
        </authorList>
    </citation>
    <scope>NUCLEOTIDE SEQUENCE [LARGE SCALE GENOMIC DNA]</scope>
</reference>
<dbReference type="InterPro" id="IPR005583">
    <property type="entry name" value="YaaA"/>
</dbReference>
<accession>A0A2W4U8L2</accession>
<dbReference type="NCBIfam" id="NF002542">
    <property type="entry name" value="PRK02101.1-3"/>
    <property type="match status" value="1"/>
</dbReference>
<dbReference type="AlphaFoldDB" id="A0A2W4U8L2"/>
<evidence type="ECO:0000313" key="3">
    <source>
        <dbReference type="Proteomes" id="UP000249354"/>
    </source>
</evidence>
<comment type="similarity">
    <text evidence="1">Belongs to the UPF0246 family.</text>
</comment>
<sequence length="254" mass="29160">MLMLISPAKTLDYTGADFARFTLPAILDRSEVLAKQLSTYQASELSALMKISDKLADLNYQRYQDFQTPFTLDNAKQALLVFKGDVYKGMTVEDYTDEDLAFAQDHLRILSGLYGVLRPLDLMQPYRLEMGTKLANEKGKNLYEFWGAQISELLNAELQSHDDPCIVNLASNEYFKSVDRETLKARVLNIDFKENKEGDYRIVAIYAKRARGLMADFVIRNRIETVEALQGFDAEGYTFRESLSEPDHWIFCRD</sequence>
<dbReference type="GO" id="GO:0033194">
    <property type="term" value="P:response to hydroperoxide"/>
    <property type="evidence" value="ECO:0007669"/>
    <property type="project" value="TreeGrafter"/>
</dbReference>
<dbReference type="EMBL" id="QBMC01000066">
    <property type="protein sequence ID" value="PZO17586.1"/>
    <property type="molecule type" value="Genomic_DNA"/>
</dbReference>
<dbReference type="Pfam" id="PF03883">
    <property type="entry name" value="H2O2_YaaD"/>
    <property type="match status" value="1"/>
</dbReference>
<name>A0A2W4U8L2_9CYAN</name>
<proteinExistence type="inferred from homology"/>
<dbReference type="GO" id="GO:0005829">
    <property type="term" value="C:cytosol"/>
    <property type="evidence" value="ECO:0007669"/>
    <property type="project" value="TreeGrafter"/>
</dbReference>
<evidence type="ECO:0000256" key="1">
    <source>
        <dbReference type="HAMAP-Rule" id="MF_00652"/>
    </source>
</evidence>
<dbReference type="PANTHER" id="PTHR30283:SF4">
    <property type="entry name" value="PEROXIDE STRESS RESISTANCE PROTEIN YAAA"/>
    <property type="match status" value="1"/>
</dbReference>
<evidence type="ECO:0000313" key="2">
    <source>
        <dbReference type="EMBL" id="PZO17586.1"/>
    </source>
</evidence>
<protein>
    <recommendedName>
        <fullName evidence="1">UPF0246 protein DCF25_11005</fullName>
    </recommendedName>
</protein>
<dbReference type="HAMAP" id="MF_00652">
    <property type="entry name" value="UPF0246"/>
    <property type="match status" value="1"/>
</dbReference>
<gene>
    <name evidence="2" type="ORF">DCF25_11005</name>
</gene>
<dbReference type="PANTHER" id="PTHR30283">
    <property type="entry name" value="PEROXIDE STRESS RESPONSE PROTEIN YAAA"/>
    <property type="match status" value="1"/>
</dbReference>
<reference evidence="2 3" key="2">
    <citation type="submission" date="2018-06" db="EMBL/GenBank/DDBJ databases">
        <title>Metagenomic assembly of (sub)arctic Cyanobacteria and their associated microbiome from non-axenic cultures.</title>
        <authorList>
            <person name="Baurain D."/>
        </authorList>
    </citation>
    <scope>NUCLEOTIDE SEQUENCE [LARGE SCALE GENOMIC DNA]</scope>
    <source>
        <strain evidence="2">ULC129bin1</strain>
    </source>
</reference>
<organism evidence="2 3">
    <name type="scientific">Leptolyngbya foveolarum</name>
    <dbReference type="NCBI Taxonomy" id="47253"/>
    <lineage>
        <taxon>Bacteria</taxon>
        <taxon>Bacillati</taxon>
        <taxon>Cyanobacteriota</taxon>
        <taxon>Cyanophyceae</taxon>
        <taxon>Leptolyngbyales</taxon>
        <taxon>Leptolyngbyaceae</taxon>
        <taxon>Leptolyngbya group</taxon>
        <taxon>Leptolyngbya</taxon>
    </lineage>
</organism>
<dbReference type="Proteomes" id="UP000249354">
    <property type="component" value="Unassembled WGS sequence"/>
</dbReference>